<dbReference type="OrthoDB" id="9977941at2759"/>
<sequence>MLQPLLSWCAATISILAITPRLVHALPTVETSLSPRTVSLPLTVNIVHTFAFPSWCENLAVQANGRILVSRLDTPEVIQVDPTGVLAPITVASWNASQYMGCLGISETVAGVFYVVTSAFVDDYFVKTSGVNSIWEINMNTFNVSSTGVVTSNATVTKLVDVVSADFLNGMTTLDASHILVADVYNGWVYKVNTKTGVYNIAVNDPLMKRPLNPTTNLTANGVKIRGSYLYWTNTARGSLNRVLITAAAVPYGISEVVTANVPKADDFIFKSDGTAFIAQNQMDELSALLPGKSIAEVIAGSNTSTTLAGVTAGEFGRLASDSKRLYLTTSGGLALPINGSVVVPGSVVYIDTTGF</sequence>
<organism evidence="2 3">
    <name type="scientific">Phialocephala subalpina</name>
    <dbReference type="NCBI Taxonomy" id="576137"/>
    <lineage>
        <taxon>Eukaryota</taxon>
        <taxon>Fungi</taxon>
        <taxon>Dikarya</taxon>
        <taxon>Ascomycota</taxon>
        <taxon>Pezizomycotina</taxon>
        <taxon>Leotiomycetes</taxon>
        <taxon>Helotiales</taxon>
        <taxon>Mollisiaceae</taxon>
        <taxon>Phialocephala</taxon>
        <taxon>Phialocephala fortinii species complex</taxon>
    </lineage>
</organism>
<keyword evidence="3" id="KW-1185">Reference proteome</keyword>
<dbReference type="InterPro" id="IPR052998">
    <property type="entry name" value="Hetero-Diels-Alderase-like"/>
</dbReference>
<dbReference type="Gene3D" id="2.120.10.30">
    <property type="entry name" value="TolB, C-terminal domain"/>
    <property type="match status" value="1"/>
</dbReference>
<evidence type="ECO:0000313" key="3">
    <source>
        <dbReference type="Proteomes" id="UP000184330"/>
    </source>
</evidence>
<dbReference type="PANTHER" id="PTHR42060">
    <property type="entry name" value="NHL REPEAT-CONTAINING PROTEIN-RELATED"/>
    <property type="match status" value="1"/>
</dbReference>
<proteinExistence type="predicted"/>
<dbReference type="Proteomes" id="UP000184330">
    <property type="component" value="Unassembled WGS sequence"/>
</dbReference>
<evidence type="ECO:0000256" key="1">
    <source>
        <dbReference type="SAM" id="SignalP"/>
    </source>
</evidence>
<evidence type="ECO:0008006" key="4">
    <source>
        <dbReference type="Google" id="ProtNLM"/>
    </source>
</evidence>
<dbReference type="AlphaFoldDB" id="A0A1L7WHV1"/>
<name>A0A1L7WHV1_9HELO</name>
<dbReference type="InterPro" id="IPR011042">
    <property type="entry name" value="6-blade_b-propeller_TolB-like"/>
</dbReference>
<dbReference type="PANTHER" id="PTHR42060:SF1">
    <property type="entry name" value="NHL REPEAT-CONTAINING PROTEIN"/>
    <property type="match status" value="1"/>
</dbReference>
<dbReference type="EMBL" id="FJOG01000002">
    <property type="protein sequence ID" value="CZR52353.1"/>
    <property type="molecule type" value="Genomic_DNA"/>
</dbReference>
<dbReference type="SUPFAM" id="SSF63829">
    <property type="entry name" value="Calcium-dependent phosphotriesterase"/>
    <property type="match status" value="1"/>
</dbReference>
<accession>A0A1L7WHV1</accession>
<protein>
    <recommendedName>
        <fullName evidence="4">SMP-30/Gluconolactonase/LRE-like region domain-containing protein</fullName>
    </recommendedName>
</protein>
<feature type="signal peptide" evidence="1">
    <location>
        <begin position="1"/>
        <end position="25"/>
    </location>
</feature>
<keyword evidence="1" id="KW-0732">Signal</keyword>
<reference evidence="2 3" key="1">
    <citation type="submission" date="2016-03" db="EMBL/GenBank/DDBJ databases">
        <authorList>
            <person name="Ploux O."/>
        </authorList>
    </citation>
    <scope>NUCLEOTIDE SEQUENCE [LARGE SCALE GENOMIC DNA]</scope>
    <source>
        <strain evidence="2 3">UAMH 11012</strain>
    </source>
</reference>
<evidence type="ECO:0000313" key="2">
    <source>
        <dbReference type="EMBL" id="CZR52353.1"/>
    </source>
</evidence>
<feature type="chain" id="PRO_5013245051" description="SMP-30/Gluconolactonase/LRE-like region domain-containing protein" evidence="1">
    <location>
        <begin position="26"/>
        <end position="356"/>
    </location>
</feature>
<gene>
    <name evidence="2" type="ORF">PAC_02230</name>
</gene>